<proteinExistence type="predicted"/>
<dbReference type="SUPFAM" id="SSF51905">
    <property type="entry name" value="FAD/NAD(P)-binding domain"/>
    <property type="match status" value="1"/>
</dbReference>
<keyword evidence="3" id="KW-1185">Reference proteome</keyword>
<dbReference type="EMBL" id="JAKWFO010000007">
    <property type="protein sequence ID" value="KAI9634402.1"/>
    <property type="molecule type" value="Genomic_DNA"/>
</dbReference>
<sequence>MFKARPQSPSPSFSTTKSSAASSYFPFLGDSDSDKDSNYSAVPPLDSPPPKKGQYCYYTKKKDEVDKAHEDEGIRMIMLILHQWLTHPPVRPTHEHHRSFSFDIEPEQIYVNSVLTALPLTTYTPHVGSPPMRESLTSTKAWRDLAELAYAELAESKPSLINGPVKDIARHILTAIHGKAAPRFADDLWMARGGRYIDSRLMYSEVGAPKSNRKFNVVVSGGGPVGLTTAMLLAHCTAASTTSAALPTVRIKLYDQRWIIPEPKNRRSLRWRDETDFRVNTRRRQVITLQDYVVGLLDEGFKSAVGMGWSDVVWPADKVEIGIDTRKGAERVYVNSRQAPIRDVEDRLLREIRDNPLLSSMIELVPERMNDEIFASLRGTTDLFIGADGASGKAFTVNYKDNGKMVFEREILEAEQTDRALGIPIQAIPTATQAEVVFLTLSQTIYLLNSTSNGLGFLNIRLSTDLYDALAAVPPSERTFGSLLEATDPLLLRVVALIDAGFRLYGMDISTVLDQRIDVFRLSLASAPKTVNWPGRGANSGLLSAWALAANVLRSFEIPNFRGLVDAHMAPFEGFMRSLKVREHDGRGRFIQMIDIERIYDQAFPASVIPIPTLAATRDRLITRALLWRDRLGTRPEFTRIHPSPISDEVLIAAITRVCGTAMNYVTHKSPMAVMDAAILTLLDGSQQWPTSDMNPLGYDLSPKGFIQPSYEEVSLSIGNNSPSSSLLSLPTVSDRKSRRLSWGSSTKPPVVSPPEPEYAIDTHPAWLAIALLGEKPDVKAWGEVSKTAEKAYKKAMRAGYETKFQKLHDKALQ</sequence>
<comment type="caution">
    <text evidence="2">The sequence shown here is derived from an EMBL/GenBank/DDBJ whole genome shotgun (WGS) entry which is preliminary data.</text>
</comment>
<gene>
    <name evidence="2" type="ORF">MKK02DRAFT_28152</name>
</gene>
<evidence type="ECO:0000313" key="3">
    <source>
        <dbReference type="Proteomes" id="UP001164286"/>
    </source>
</evidence>
<dbReference type="PRINTS" id="PR00420">
    <property type="entry name" value="RNGMNOXGNASE"/>
</dbReference>
<feature type="region of interest" description="Disordered" evidence="1">
    <location>
        <begin position="1"/>
        <end position="20"/>
    </location>
</feature>
<feature type="compositionally biased region" description="Low complexity" evidence="1">
    <location>
        <begin position="10"/>
        <end position="20"/>
    </location>
</feature>
<protein>
    <submittedName>
        <fullName evidence="2">Uncharacterized protein</fullName>
    </submittedName>
</protein>
<dbReference type="Proteomes" id="UP001164286">
    <property type="component" value="Unassembled WGS sequence"/>
</dbReference>
<evidence type="ECO:0000313" key="2">
    <source>
        <dbReference type="EMBL" id="KAI9634402.1"/>
    </source>
</evidence>
<name>A0AA38H632_9TREE</name>
<feature type="region of interest" description="Disordered" evidence="1">
    <location>
        <begin position="29"/>
        <end position="54"/>
    </location>
</feature>
<dbReference type="InterPro" id="IPR036188">
    <property type="entry name" value="FAD/NAD-bd_sf"/>
</dbReference>
<reference evidence="2" key="1">
    <citation type="journal article" date="2022" name="G3 (Bethesda)">
        <title>High quality genome of the basidiomycete yeast Dioszegia hungarica PDD-24b-2 isolated from cloud water.</title>
        <authorList>
            <person name="Jarrige D."/>
            <person name="Haridas S."/>
            <person name="Bleykasten-Grosshans C."/>
            <person name="Joly M."/>
            <person name="Nadalig T."/>
            <person name="Sancelme M."/>
            <person name="Vuilleumier S."/>
            <person name="Grigoriev I.V."/>
            <person name="Amato P."/>
            <person name="Bringel F."/>
        </authorList>
    </citation>
    <scope>NUCLEOTIDE SEQUENCE</scope>
    <source>
        <strain evidence="2">PDD-24b-2</strain>
    </source>
</reference>
<accession>A0AA38H632</accession>
<dbReference type="GeneID" id="77726703"/>
<dbReference type="AlphaFoldDB" id="A0AA38H632"/>
<evidence type="ECO:0000256" key="1">
    <source>
        <dbReference type="SAM" id="MobiDB-lite"/>
    </source>
</evidence>
<organism evidence="2 3">
    <name type="scientific">Dioszegia hungarica</name>
    <dbReference type="NCBI Taxonomy" id="4972"/>
    <lineage>
        <taxon>Eukaryota</taxon>
        <taxon>Fungi</taxon>
        <taxon>Dikarya</taxon>
        <taxon>Basidiomycota</taxon>
        <taxon>Agaricomycotina</taxon>
        <taxon>Tremellomycetes</taxon>
        <taxon>Tremellales</taxon>
        <taxon>Bulleribasidiaceae</taxon>
        <taxon>Dioszegia</taxon>
    </lineage>
</organism>
<dbReference type="RefSeq" id="XP_052944179.1">
    <property type="nucleotide sequence ID" value="XM_053087498.1"/>
</dbReference>